<dbReference type="EMBL" id="GBRH01175304">
    <property type="protein sequence ID" value="JAE22592.1"/>
    <property type="molecule type" value="Transcribed_RNA"/>
</dbReference>
<keyword evidence="1" id="KW-1133">Transmembrane helix</keyword>
<dbReference type="AlphaFoldDB" id="A0A0A9GDP4"/>
<name>A0A0A9GDP4_ARUDO</name>
<evidence type="ECO:0000256" key="1">
    <source>
        <dbReference type="SAM" id="Phobius"/>
    </source>
</evidence>
<keyword evidence="1" id="KW-0472">Membrane</keyword>
<proteinExistence type="predicted"/>
<keyword evidence="1" id="KW-0812">Transmembrane</keyword>
<evidence type="ECO:0000313" key="2">
    <source>
        <dbReference type="EMBL" id="JAE22592.1"/>
    </source>
</evidence>
<accession>A0A0A9GDP4</accession>
<organism evidence="2">
    <name type="scientific">Arundo donax</name>
    <name type="common">Giant reed</name>
    <name type="synonym">Donax arundinaceus</name>
    <dbReference type="NCBI Taxonomy" id="35708"/>
    <lineage>
        <taxon>Eukaryota</taxon>
        <taxon>Viridiplantae</taxon>
        <taxon>Streptophyta</taxon>
        <taxon>Embryophyta</taxon>
        <taxon>Tracheophyta</taxon>
        <taxon>Spermatophyta</taxon>
        <taxon>Magnoliopsida</taxon>
        <taxon>Liliopsida</taxon>
        <taxon>Poales</taxon>
        <taxon>Poaceae</taxon>
        <taxon>PACMAD clade</taxon>
        <taxon>Arundinoideae</taxon>
        <taxon>Arundineae</taxon>
        <taxon>Arundo</taxon>
    </lineage>
</organism>
<protein>
    <submittedName>
        <fullName evidence="2">Uncharacterized protein</fullName>
    </submittedName>
</protein>
<sequence>MVGSYSRYILLVKQYGLSAGFLFLILTPMTWETMTASSGSQEFPVLQIMQITQMLTLVLQNFRLSLF</sequence>
<reference evidence="2" key="2">
    <citation type="journal article" date="2015" name="Data Brief">
        <title>Shoot transcriptome of the giant reed, Arundo donax.</title>
        <authorList>
            <person name="Barrero R.A."/>
            <person name="Guerrero F.D."/>
            <person name="Moolhuijzen P."/>
            <person name="Goolsby J.A."/>
            <person name="Tidwell J."/>
            <person name="Bellgard S.E."/>
            <person name="Bellgard M.I."/>
        </authorList>
    </citation>
    <scope>NUCLEOTIDE SEQUENCE</scope>
    <source>
        <tissue evidence="2">Shoot tissue taken approximately 20 cm above the soil surface</tissue>
    </source>
</reference>
<feature type="transmembrane region" description="Helical" evidence="1">
    <location>
        <begin position="12"/>
        <end position="31"/>
    </location>
</feature>
<reference evidence="2" key="1">
    <citation type="submission" date="2014-09" db="EMBL/GenBank/DDBJ databases">
        <authorList>
            <person name="Magalhaes I.L.F."/>
            <person name="Oliveira U."/>
            <person name="Santos F.R."/>
            <person name="Vidigal T.H.D.A."/>
            <person name="Brescovit A.D."/>
            <person name="Santos A.J."/>
        </authorList>
    </citation>
    <scope>NUCLEOTIDE SEQUENCE</scope>
    <source>
        <tissue evidence="2">Shoot tissue taken approximately 20 cm above the soil surface</tissue>
    </source>
</reference>